<feature type="domain" description="Thioredoxin" evidence="2">
    <location>
        <begin position="1"/>
        <end position="111"/>
    </location>
</feature>
<keyword evidence="1" id="KW-0472">Membrane</keyword>
<dbReference type="EMBL" id="PEZK01000004">
    <property type="protein sequence ID" value="PIU02452.1"/>
    <property type="molecule type" value="Genomic_DNA"/>
</dbReference>
<keyword evidence="1" id="KW-0812">Transmembrane</keyword>
<feature type="transmembrane region" description="Helical" evidence="1">
    <location>
        <begin position="278"/>
        <end position="303"/>
    </location>
</feature>
<sequence length="385" mass="43209">MLSLIVFAQPVTAQNNQITLYFFWSKTCPHCAKEKEFLAQLVQKYPRLQVRDFEISTSRENLALFKKIGQQLNLDIAGVPFTAVGKYHFSGFLSAATTGQEIEAAVQCALANGCQDLVGPVIEAQTPVAKPSQKVMPETIELPLIGQVKTKSLSLPALTLMIALLDGFNPCAMWILLFLISLLLGMQDRRRMWLLGTTFIVTSGLAYFLFMAAWLNLFLFLGFVFWIRVLVGLLALFAAGYNLRDWWVNRSGGCETVGESKREKMFAKMKRITQERSLWLALGGLIILAFGINLIELVCSAGLPAIYTSILSLTNLPGWQYYLYLLFYVFIFMLDDLLVFFVAMATLQAVGIQSKYARWSRLIGGSLMLVIGILMLVKPEWLMFG</sequence>
<evidence type="ECO:0000313" key="3">
    <source>
        <dbReference type="EMBL" id="PIU02452.1"/>
    </source>
</evidence>
<dbReference type="InterPro" id="IPR036249">
    <property type="entry name" value="Thioredoxin-like_sf"/>
</dbReference>
<accession>A0A2M6XBK9</accession>
<feature type="transmembrane region" description="Helical" evidence="1">
    <location>
        <begin position="323"/>
        <end position="347"/>
    </location>
</feature>
<feature type="transmembrane region" description="Helical" evidence="1">
    <location>
        <begin position="359"/>
        <end position="377"/>
    </location>
</feature>
<dbReference type="InterPro" id="IPR013766">
    <property type="entry name" value="Thioredoxin_domain"/>
</dbReference>
<dbReference type="PROSITE" id="PS51352">
    <property type="entry name" value="THIOREDOXIN_2"/>
    <property type="match status" value="1"/>
</dbReference>
<dbReference type="AlphaFoldDB" id="A0A2M6XBK9"/>
<dbReference type="SUPFAM" id="SSF52833">
    <property type="entry name" value="Thioredoxin-like"/>
    <property type="match status" value="1"/>
</dbReference>
<organism evidence="3 4">
    <name type="scientific">Candidatus Shapirobacteria bacterium CG09_land_8_20_14_0_10_49_15</name>
    <dbReference type="NCBI Taxonomy" id="1974482"/>
    <lineage>
        <taxon>Bacteria</taxon>
        <taxon>Candidatus Shapironibacteriota</taxon>
    </lineage>
</organism>
<evidence type="ECO:0000259" key="2">
    <source>
        <dbReference type="PROSITE" id="PS51352"/>
    </source>
</evidence>
<keyword evidence="1" id="KW-1133">Transmembrane helix</keyword>
<dbReference type="Proteomes" id="UP000231214">
    <property type="component" value="Unassembled WGS sequence"/>
</dbReference>
<reference evidence="4" key="1">
    <citation type="submission" date="2017-09" db="EMBL/GenBank/DDBJ databases">
        <title>Depth-based differentiation of microbial function through sediment-hosted aquifers and enrichment of novel symbionts in the deep terrestrial subsurface.</title>
        <authorList>
            <person name="Probst A.J."/>
            <person name="Ladd B."/>
            <person name="Jarett J.K."/>
            <person name="Geller-Mcgrath D.E."/>
            <person name="Sieber C.M.K."/>
            <person name="Emerson J.B."/>
            <person name="Anantharaman K."/>
            <person name="Thomas B.C."/>
            <person name="Malmstrom R."/>
            <person name="Stieglmeier M."/>
            <person name="Klingl A."/>
            <person name="Woyke T."/>
            <person name="Ryan C.M."/>
            <person name="Banfield J.F."/>
        </authorList>
    </citation>
    <scope>NUCLEOTIDE SEQUENCE [LARGE SCALE GENOMIC DNA]</scope>
</reference>
<proteinExistence type="predicted"/>
<dbReference type="Gene3D" id="3.40.30.10">
    <property type="entry name" value="Glutaredoxin"/>
    <property type="match status" value="1"/>
</dbReference>
<protein>
    <recommendedName>
        <fullName evidence="2">Thioredoxin domain-containing protein</fullName>
    </recommendedName>
</protein>
<feature type="transmembrane region" description="Helical" evidence="1">
    <location>
        <begin position="217"/>
        <end position="241"/>
    </location>
</feature>
<evidence type="ECO:0000256" key="1">
    <source>
        <dbReference type="SAM" id="Phobius"/>
    </source>
</evidence>
<gene>
    <name evidence="3" type="ORF">COT66_00250</name>
</gene>
<dbReference type="SUPFAM" id="SSF82866">
    <property type="entry name" value="Multidrug efflux transporter AcrB transmembrane domain"/>
    <property type="match status" value="1"/>
</dbReference>
<evidence type="ECO:0000313" key="4">
    <source>
        <dbReference type="Proteomes" id="UP000231214"/>
    </source>
</evidence>
<name>A0A2M6XBK9_9BACT</name>
<feature type="transmembrane region" description="Helical" evidence="1">
    <location>
        <begin position="192"/>
        <end position="211"/>
    </location>
</feature>
<comment type="caution">
    <text evidence="3">The sequence shown here is derived from an EMBL/GenBank/DDBJ whole genome shotgun (WGS) entry which is preliminary data.</text>
</comment>
<feature type="transmembrane region" description="Helical" evidence="1">
    <location>
        <begin position="157"/>
        <end position="180"/>
    </location>
</feature>